<organism evidence="2 3">
    <name type="scientific">Daphnia magna</name>
    <dbReference type="NCBI Taxonomy" id="35525"/>
    <lineage>
        <taxon>Eukaryota</taxon>
        <taxon>Metazoa</taxon>
        <taxon>Ecdysozoa</taxon>
        <taxon>Arthropoda</taxon>
        <taxon>Crustacea</taxon>
        <taxon>Branchiopoda</taxon>
        <taxon>Diplostraca</taxon>
        <taxon>Cladocera</taxon>
        <taxon>Anomopoda</taxon>
        <taxon>Daphniidae</taxon>
        <taxon>Daphnia</taxon>
    </lineage>
</organism>
<dbReference type="Proteomes" id="UP000076858">
    <property type="component" value="Unassembled WGS sequence"/>
</dbReference>
<feature type="coiled-coil region" evidence="1">
    <location>
        <begin position="65"/>
        <end position="92"/>
    </location>
</feature>
<proteinExistence type="predicted"/>
<sequence length="106" mass="11633">MEPNSLENSNLPDKAKDGVLPLVEKPCNQSHKSLAELNLQDVVNEGTTISNSQEHGDEQDLNGSKVSANLDVAEVEKQNDDLSADSEDLQNFLLKQTEVGEDAKWK</sequence>
<dbReference type="AlphaFoldDB" id="A0A162NR34"/>
<gene>
    <name evidence="2" type="ORF">APZ42_015690</name>
</gene>
<name>A0A162NR34_9CRUS</name>
<protein>
    <submittedName>
        <fullName evidence="2">Uncharacterized protein</fullName>
    </submittedName>
</protein>
<evidence type="ECO:0000256" key="1">
    <source>
        <dbReference type="SAM" id="Coils"/>
    </source>
</evidence>
<accession>A0A162NR34</accession>
<keyword evidence="3" id="KW-1185">Reference proteome</keyword>
<dbReference type="EMBL" id="LRGB01000553">
    <property type="protein sequence ID" value="KZS18198.1"/>
    <property type="molecule type" value="Genomic_DNA"/>
</dbReference>
<evidence type="ECO:0000313" key="2">
    <source>
        <dbReference type="EMBL" id="KZS18198.1"/>
    </source>
</evidence>
<reference evidence="2 3" key="1">
    <citation type="submission" date="2016-03" db="EMBL/GenBank/DDBJ databases">
        <title>EvidentialGene: Evidence-directed Construction of Genes on Genomes.</title>
        <authorList>
            <person name="Gilbert D.G."/>
            <person name="Choi J.-H."/>
            <person name="Mockaitis K."/>
            <person name="Colbourne J."/>
            <person name="Pfrender M."/>
        </authorList>
    </citation>
    <scope>NUCLEOTIDE SEQUENCE [LARGE SCALE GENOMIC DNA]</scope>
    <source>
        <strain evidence="2 3">Xinb3</strain>
        <tissue evidence="2">Complete organism</tissue>
    </source>
</reference>
<evidence type="ECO:0000313" key="3">
    <source>
        <dbReference type="Proteomes" id="UP000076858"/>
    </source>
</evidence>
<keyword evidence="1" id="KW-0175">Coiled coil</keyword>
<dbReference type="OrthoDB" id="1884734at2759"/>
<comment type="caution">
    <text evidence="2">The sequence shown here is derived from an EMBL/GenBank/DDBJ whole genome shotgun (WGS) entry which is preliminary data.</text>
</comment>